<reference evidence="1" key="1">
    <citation type="journal article" date="2014" name="Front. Microbiol.">
        <title>High frequency of phylogenetically diverse reductive dehalogenase-homologous genes in deep subseafloor sedimentary metagenomes.</title>
        <authorList>
            <person name="Kawai M."/>
            <person name="Futagami T."/>
            <person name="Toyoda A."/>
            <person name="Takaki Y."/>
            <person name="Nishi S."/>
            <person name="Hori S."/>
            <person name="Arai W."/>
            <person name="Tsubouchi T."/>
            <person name="Morono Y."/>
            <person name="Uchiyama I."/>
            <person name="Ito T."/>
            <person name="Fujiyama A."/>
            <person name="Inagaki F."/>
            <person name="Takami H."/>
        </authorList>
    </citation>
    <scope>NUCLEOTIDE SEQUENCE</scope>
    <source>
        <strain evidence="1">Expedition CK06-06</strain>
    </source>
</reference>
<feature type="non-terminal residue" evidence="1">
    <location>
        <position position="46"/>
    </location>
</feature>
<sequence length="46" mass="5337">MKTKIRDVKMKSASYNNRKGKIGINNKLRVYESIEDLISNRENPSP</sequence>
<dbReference type="AlphaFoldDB" id="X1K4X8"/>
<comment type="caution">
    <text evidence="1">The sequence shown here is derived from an EMBL/GenBank/DDBJ whole genome shotgun (WGS) entry which is preliminary data.</text>
</comment>
<gene>
    <name evidence="1" type="ORF">S03H2_58476</name>
</gene>
<accession>X1K4X8</accession>
<evidence type="ECO:0000313" key="1">
    <source>
        <dbReference type="EMBL" id="GAH88695.1"/>
    </source>
</evidence>
<protein>
    <submittedName>
        <fullName evidence="1">Uncharacterized protein</fullName>
    </submittedName>
</protein>
<dbReference type="EMBL" id="BARU01037539">
    <property type="protein sequence ID" value="GAH88695.1"/>
    <property type="molecule type" value="Genomic_DNA"/>
</dbReference>
<organism evidence="1">
    <name type="scientific">marine sediment metagenome</name>
    <dbReference type="NCBI Taxonomy" id="412755"/>
    <lineage>
        <taxon>unclassified sequences</taxon>
        <taxon>metagenomes</taxon>
        <taxon>ecological metagenomes</taxon>
    </lineage>
</organism>
<name>X1K4X8_9ZZZZ</name>
<proteinExistence type="predicted"/>